<dbReference type="InterPro" id="IPR035914">
    <property type="entry name" value="Sperma_CUB_dom_sf"/>
</dbReference>
<dbReference type="Proteomes" id="UP000198287">
    <property type="component" value="Unassembled WGS sequence"/>
</dbReference>
<dbReference type="AlphaFoldDB" id="A0A226EHW4"/>
<dbReference type="PANTHER" id="PTHR24251:SF37">
    <property type="entry name" value="CUB DOMAIN-CONTAINING PROTEIN"/>
    <property type="match status" value="1"/>
</dbReference>
<comment type="caution">
    <text evidence="6">The sequence shown here is derived from an EMBL/GenBank/DDBJ whole genome shotgun (WGS) entry which is preliminary data.</text>
</comment>
<evidence type="ECO:0000256" key="3">
    <source>
        <dbReference type="PROSITE-ProRule" id="PRU00059"/>
    </source>
</evidence>
<name>A0A226EHW4_FOLCA</name>
<proteinExistence type="predicted"/>
<evidence type="ECO:0000313" key="7">
    <source>
        <dbReference type="Proteomes" id="UP000198287"/>
    </source>
</evidence>
<dbReference type="STRING" id="158441.A0A226EHW4"/>
<reference evidence="6 7" key="1">
    <citation type="submission" date="2015-12" db="EMBL/GenBank/DDBJ databases">
        <title>The genome of Folsomia candida.</title>
        <authorList>
            <person name="Faddeeva A."/>
            <person name="Derks M.F."/>
            <person name="Anvar Y."/>
            <person name="Smit S."/>
            <person name="Van Straalen N."/>
            <person name="Roelofs D."/>
        </authorList>
    </citation>
    <scope>NUCLEOTIDE SEQUENCE [LARGE SCALE GENOMIC DNA]</scope>
    <source>
        <strain evidence="6 7">VU population</strain>
        <tissue evidence="6">Whole body</tissue>
    </source>
</reference>
<evidence type="ECO:0000256" key="2">
    <source>
        <dbReference type="ARBA" id="ARBA00023157"/>
    </source>
</evidence>
<evidence type="ECO:0000256" key="4">
    <source>
        <dbReference type="SAM" id="SignalP"/>
    </source>
</evidence>
<evidence type="ECO:0000256" key="1">
    <source>
        <dbReference type="ARBA" id="ARBA00022737"/>
    </source>
</evidence>
<dbReference type="Gene3D" id="2.60.120.290">
    <property type="entry name" value="Spermadhesin, CUB domain"/>
    <property type="match status" value="2"/>
</dbReference>
<dbReference type="SUPFAM" id="SSF49854">
    <property type="entry name" value="Spermadhesin, CUB domain"/>
    <property type="match status" value="2"/>
</dbReference>
<dbReference type="Pfam" id="PF00431">
    <property type="entry name" value="CUB"/>
    <property type="match status" value="2"/>
</dbReference>
<protein>
    <submittedName>
        <fullName evidence="6">CUB domain-containing protein 2</fullName>
    </submittedName>
</protein>
<evidence type="ECO:0000313" key="6">
    <source>
        <dbReference type="EMBL" id="OXA56828.1"/>
    </source>
</evidence>
<keyword evidence="4" id="KW-0732">Signal</keyword>
<feature type="signal peptide" evidence="4">
    <location>
        <begin position="1"/>
        <end position="20"/>
    </location>
</feature>
<organism evidence="6 7">
    <name type="scientific">Folsomia candida</name>
    <name type="common">Springtail</name>
    <dbReference type="NCBI Taxonomy" id="158441"/>
    <lineage>
        <taxon>Eukaryota</taxon>
        <taxon>Metazoa</taxon>
        <taxon>Ecdysozoa</taxon>
        <taxon>Arthropoda</taxon>
        <taxon>Hexapoda</taxon>
        <taxon>Collembola</taxon>
        <taxon>Entomobryomorpha</taxon>
        <taxon>Isotomoidea</taxon>
        <taxon>Isotomidae</taxon>
        <taxon>Proisotominae</taxon>
        <taxon>Folsomia</taxon>
    </lineage>
</organism>
<keyword evidence="7" id="KW-1185">Reference proteome</keyword>
<accession>A0A226EHW4</accession>
<sequence length="528" mass="57591">MGVSNLSCFFILSTLLSASALSQPKFVGCGGSIQANSGSLTYPEAGSTATPGEICTWIIHLQTLQDFRLTFDNFNITSENNANCSTSGIRLYSLTNLVFGPEPESYTFCDQSPPTNTVFLGRSAIAVIFYAGPDQSANSSSSHFPGKGTIKYPVNGNYENNLISTWLVKGEEVDGSVDIALNRLELQACSIGEDSCFCDALFLYEITLSQNGPILSLTRICSTMTSPVLLQGVRSQFVVALFTDGDGNSTSGGRIELDYYPKFDDTTTSTTAPSTTDDPFPESSVCGEILEGLSGRISYKLNETYSSWERCLWIVRVREASSITFRLVESGLSTDTNDYVHISGFSHVLTELDNDPRIMDKIQLKHDGTPVRVNGSVAIIHFATDSQYHGTGFVLEFEGNYDDNQPSSIGTSAILQGSNGSLTHPYVNNELSIFLFEPPNAVFDPAIAYQFSINSAGAGDAIEPRCKDSIRLFFFDLYTTGFVFEEMVCNEQLNPDYVHARSSKVVIMVFISDGSVTANGINIDWTWS</sequence>
<dbReference type="PROSITE" id="PS01180">
    <property type="entry name" value="CUB"/>
    <property type="match status" value="1"/>
</dbReference>
<dbReference type="EMBL" id="LNIX01000003">
    <property type="protein sequence ID" value="OXA56828.1"/>
    <property type="molecule type" value="Genomic_DNA"/>
</dbReference>
<dbReference type="InterPro" id="IPR000859">
    <property type="entry name" value="CUB_dom"/>
</dbReference>
<keyword evidence="1" id="KW-0677">Repeat</keyword>
<gene>
    <name evidence="6" type="ORF">Fcan01_06618</name>
</gene>
<comment type="caution">
    <text evidence="3">Lacks conserved residue(s) required for the propagation of feature annotation.</text>
</comment>
<keyword evidence="2" id="KW-1015">Disulfide bond</keyword>
<feature type="domain" description="CUB" evidence="5">
    <location>
        <begin position="29"/>
        <end position="147"/>
    </location>
</feature>
<dbReference type="PANTHER" id="PTHR24251">
    <property type="entry name" value="OVOCHYMASE-RELATED"/>
    <property type="match status" value="1"/>
</dbReference>
<dbReference type="OMA" id="SENNANC"/>
<feature type="chain" id="PRO_5012759363" evidence="4">
    <location>
        <begin position="21"/>
        <end position="528"/>
    </location>
</feature>
<dbReference type="OrthoDB" id="8297192at2759"/>
<dbReference type="SMART" id="SM00042">
    <property type="entry name" value="CUB"/>
    <property type="match status" value="2"/>
</dbReference>
<evidence type="ECO:0000259" key="5">
    <source>
        <dbReference type="PROSITE" id="PS01180"/>
    </source>
</evidence>